<proteinExistence type="predicted"/>
<evidence type="ECO:0000313" key="2">
    <source>
        <dbReference type="Proteomes" id="UP000287651"/>
    </source>
</evidence>
<name>A0A427AQM8_ENSVE</name>
<dbReference type="Proteomes" id="UP000287651">
    <property type="component" value="Unassembled WGS sequence"/>
</dbReference>
<organism evidence="1 2">
    <name type="scientific">Ensete ventricosum</name>
    <name type="common">Abyssinian banana</name>
    <name type="synonym">Musa ensete</name>
    <dbReference type="NCBI Taxonomy" id="4639"/>
    <lineage>
        <taxon>Eukaryota</taxon>
        <taxon>Viridiplantae</taxon>
        <taxon>Streptophyta</taxon>
        <taxon>Embryophyta</taxon>
        <taxon>Tracheophyta</taxon>
        <taxon>Spermatophyta</taxon>
        <taxon>Magnoliopsida</taxon>
        <taxon>Liliopsida</taxon>
        <taxon>Zingiberales</taxon>
        <taxon>Musaceae</taxon>
        <taxon>Ensete</taxon>
    </lineage>
</organism>
<evidence type="ECO:0000313" key="1">
    <source>
        <dbReference type="EMBL" id="RRT78507.1"/>
    </source>
</evidence>
<comment type="caution">
    <text evidence="1">The sequence shown here is derived from an EMBL/GenBank/DDBJ whole genome shotgun (WGS) entry which is preliminary data.</text>
</comment>
<sequence length="176" mass="19628">MEARSAASFRLALFLGGERFSRLTGREVSTQRKQHRETPFFPNTKPNAVRSDLALLPPSSPYHQEDESDCGRNPPWAIILLVTRSRTHLCVMAGGTRQLSRNGPFDSTKIRIGRKWVPRDHLGVHVASLWPAALIPTINQYSSLLGFVEAFRRGTDCSSSDRSATIADPSLSVDRR</sequence>
<dbReference type="EMBL" id="AMZH03001659">
    <property type="protein sequence ID" value="RRT78507.1"/>
    <property type="molecule type" value="Genomic_DNA"/>
</dbReference>
<protein>
    <submittedName>
        <fullName evidence="1">Uncharacterized protein</fullName>
    </submittedName>
</protein>
<reference evidence="1 2" key="1">
    <citation type="journal article" date="2014" name="Agronomy (Basel)">
        <title>A Draft Genome Sequence for Ensete ventricosum, the Drought-Tolerant Tree Against Hunger.</title>
        <authorList>
            <person name="Harrison J."/>
            <person name="Moore K.A."/>
            <person name="Paszkiewicz K."/>
            <person name="Jones T."/>
            <person name="Grant M."/>
            <person name="Ambacheew D."/>
            <person name="Muzemil S."/>
            <person name="Studholme D.J."/>
        </authorList>
    </citation>
    <scope>NUCLEOTIDE SEQUENCE [LARGE SCALE GENOMIC DNA]</scope>
</reference>
<dbReference type="AlphaFoldDB" id="A0A427AQM8"/>
<gene>
    <name evidence="1" type="ORF">B296_00027002</name>
</gene>
<accession>A0A427AQM8</accession>